<dbReference type="Gene3D" id="3.80.10.10">
    <property type="entry name" value="Ribonuclease Inhibitor"/>
    <property type="match status" value="1"/>
</dbReference>
<dbReference type="Proteomes" id="UP000288805">
    <property type="component" value="Unassembled WGS sequence"/>
</dbReference>
<proteinExistence type="predicted"/>
<protein>
    <submittedName>
        <fullName evidence="2">Disease resistance protein RGA2</fullName>
    </submittedName>
</protein>
<evidence type="ECO:0000256" key="1">
    <source>
        <dbReference type="ARBA" id="ARBA00022821"/>
    </source>
</evidence>
<comment type="caution">
    <text evidence="2">The sequence shown here is derived from an EMBL/GenBank/DDBJ whole genome shotgun (WGS) entry which is preliminary data.</text>
</comment>
<dbReference type="PANTHER" id="PTHR36766:SF45">
    <property type="entry name" value="NB-ARC DOMAIN-CONTAINING PROTEIN"/>
    <property type="match status" value="1"/>
</dbReference>
<sequence length="246" mass="28478">MLPGDLNLCFDDLRNYLQSNGIRKKQDHASRSTSIMKKHEKSFHTYGDNLPFNQVFQNNPERFKKRPRLSLVRTPSVLQKEKLKMKVLVKYSGKDGWLELEGGLAPNLTSLRIEYCQNLQTHLSDWGLHRLTSLKAFRISGACPDVVSFRENDCLPLPRSLTWLSVNELQNLEYLAFLGLQNLNSLKELLISDCPELRSFLPDEGLPATLSRLEIKKCPILRKRCLKEKGEDWARIAHIPRIEIFY</sequence>
<organism evidence="2 3">
    <name type="scientific">Vitis vinifera</name>
    <name type="common">Grape</name>
    <dbReference type="NCBI Taxonomy" id="29760"/>
    <lineage>
        <taxon>Eukaryota</taxon>
        <taxon>Viridiplantae</taxon>
        <taxon>Streptophyta</taxon>
        <taxon>Embryophyta</taxon>
        <taxon>Tracheophyta</taxon>
        <taxon>Spermatophyta</taxon>
        <taxon>Magnoliopsida</taxon>
        <taxon>eudicotyledons</taxon>
        <taxon>Gunneridae</taxon>
        <taxon>Pentapetalae</taxon>
        <taxon>rosids</taxon>
        <taxon>Vitales</taxon>
        <taxon>Vitaceae</taxon>
        <taxon>Viteae</taxon>
        <taxon>Vitis</taxon>
    </lineage>
</organism>
<evidence type="ECO:0000313" key="3">
    <source>
        <dbReference type="Proteomes" id="UP000288805"/>
    </source>
</evidence>
<accession>A0A438DZ63</accession>
<name>A0A438DZ63_VITVI</name>
<keyword evidence="1" id="KW-0611">Plant defense</keyword>
<dbReference type="SUPFAM" id="SSF52058">
    <property type="entry name" value="L domain-like"/>
    <property type="match status" value="1"/>
</dbReference>
<dbReference type="GO" id="GO:0006952">
    <property type="term" value="P:defense response"/>
    <property type="evidence" value="ECO:0007669"/>
    <property type="project" value="UniProtKB-KW"/>
</dbReference>
<gene>
    <name evidence="2" type="primary">RGA2_22</name>
    <name evidence="2" type="ORF">CK203_080730</name>
</gene>
<dbReference type="OrthoDB" id="983746at2759"/>
<reference evidence="2 3" key="1">
    <citation type="journal article" date="2018" name="PLoS Genet.">
        <title>Population sequencing reveals clonal diversity and ancestral inbreeding in the grapevine cultivar Chardonnay.</title>
        <authorList>
            <person name="Roach M.J."/>
            <person name="Johnson D.L."/>
            <person name="Bohlmann J."/>
            <person name="van Vuuren H.J."/>
            <person name="Jones S.J."/>
            <person name="Pretorius I.S."/>
            <person name="Schmidt S.A."/>
            <person name="Borneman A.R."/>
        </authorList>
    </citation>
    <scope>NUCLEOTIDE SEQUENCE [LARGE SCALE GENOMIC DNA]</scope>
    <source>
        <strain evidence="3">cv. Chardonnay</strain>
        <tissue evidence="2">Leaf</tissue>
    </source>
</reference>
<dbReference type="EMBL" id="QGNW01001453">
    <property type="protein sequence ID" value="RVW40806.1"/>
    <property type="molecule type" value="Genomic_DNA"/>
</dbReference>
<evidence type="ECO:0000313" key="2">
    <source>
        <dbReference type="EMBL" id="RVW40806.1"/>
    </source>
</evidence>
<dbReference type="AlphaFoldDB" id="A0A438DZ63"/>
<dbReference type="InterPro" id="IPR032675">
    <property type="entry name" value="LRR_dom_sf"/>
</dbReference>
<dbReference type="PANTHER" id="PTHR36766">
    <property type="entry name" value="PLANT BROAD-SPECTRUM MILDEW RESISTANCE PROTEIN RPW8"/>
    <property type="match status" value="1"/>
</dbReference>